<organism evidence="1 2">
    <name type="scientific">Laceyella putida</name>
    <dbReference type="NCBI Taxonomy" id="110101"/>
    <lineage>
        <taxon>Bacteria</taxon>
        <taxon>Bacillati</taxon>
        <taxon>Bacillota</taxon>
        <taxon>Bacilli</taxon>
        <taxon>Bacillales</taxon>
        <taxon>Thermoactinomycetaceae</taxon>
        <taxon>Laceyella</taxon>
    </lineage>
</organism>
<keyword evidence="2" id="KW-1185">Reference proteome</keyword>
<comment type="caution">
    <text evidence="1">The sequence shown here is derived from an EMBL/GenBank/DDBJ whole genome shotgun (WGS) entry which is preliminary data.</text>
</comment>
<name>A0ABW2RL68_9BACL</name>
<protein>
    <submittedName>
        <fullName evidence="1">Aminotransferase class I/II-fold pyridoxal phosphate-dependent enzyme</fullName>
    </submittedName>
</protein>
<dbReference type="InterPro" id="IPR015421">
    <property type="entry name" value="PyrdxlP-dep_Trfase_major"/>
</dbReference>
<dbReference type="PANTHER" id="PTHR46658">
    <property type="entry name" value="CYS OR MET METABOLISM PYRIDOXAL-PHOSPHATE-DEPENDENT ENZYME"/>
    <property type="match status" value="1"/>
</dbReference>
<dbReference type="Gene3D" id="3.90.1150.60">
    <property type="entry name" value="Methioning gamme-lyase, C-terminal domain"/>
    <property type="match status" value="1"/>
</dbReference>
<evidence type="ECO:0000313" key="1">
    <source>
        <dbReference type="EMBL" id="MFC7441501.1"/>
    </source>
</evidence>
<keyword evidence="1" id="KW-0032">Aminotransferase</keyword>
<reference evidence="2" key="1">
    <citation type="journal article" date="2019" name="Int. J. Syst. Evol. Microbiol.">
        <title>The Global Catalogue of Microorganisms (GCM) 10K type strain sequencing project: providing services to taxonomists for standard genome sequencing and annotation.</title>
        <authorList>
            <consortium name="The Broad Institute Genomics Platform"/>
            <consortium name="The Broad Institute Genome Sequencing Center for Infectious Disease"/>
            <person name="Wu L."/>
            <person name="Ma J."/>
        </authorList>
    </citation>
    <scope>NUCLEOTIDE SEQUENCE [LARGE SCALE GENOMIC DNA]</scope>
    <source>
        <strain evidence="2">CGMCC 1.12942</strain>
    </source>
</reference>
<dbReference type="GO" id="GO:0008483">
    <property type="term" value="F:transaminase activity"/>
    <property type="evidence" value="ECO:0007669"/>
    <property type="project" value="UniProtKB-KW"/>
</dbReference>
<dbReference type="EMBL" id="JBHTBW010000025">
    <property type="protein sequence ID" value="MFC7441501.1"/>
    <property type="molecule type" value="Genomic_DNA"/>
</dbReference>
<sequence length="427" mass="46425">MYNQLRHGQWIEQKAIAVEAKIAPVIKRIERKVDLLQWKVLAAYRDHGVSELHLHSSTGYGYDDLGRETFEKVFASLFGAEMALVRPNIISGTHAITACLHGVLRPGDELIYLTGRPYDTLHQVIGKERDGSGSLADYGIAYKEIPLSPTGQVDWEAFGGAVSERTRLIGIQRSRGYADRPSFTIADIREMVERIRAIRPDLIIFVDNCYGEFVEDMEPTHVGVDLIAGSLIKNPGGGLAKSGGYIAGKAQWVERAASRLVAPGIGVEGGATHGYMRDYYQGLFLAPHVVGEALKGVVFAAAFLEELGFKTTPSWEETRTDIIQQIYLGSPELLIAFCQGIQSASPIDAHILPVPAAMPGYQDEVIMAAGTFVQGASIELSADGPLRPPYIVFMQGGLTYSHVKIGIVQALDHMAGTGHISLEGGHE</sequence>
<dbReference type="InterPro" id="IPR009651">
    <property type="entry name" value="Met_g_lyase_put"/>
</dbReference>
<dbReference type="Gene3D" id="3.40.640.10">
    <property type="entry name" value="Type I PLP-dependent aspartate aminotransferase-like (Major domain)"/>
    <property type="match status" value="1"/>
</dbReference>
<dbReference type="Proteomes" id="UP001596500">
    <property type="component" value="Unassembled WGS sequence"/>
</dbReference>
<dbReference type="SUPFAM" id="SSF53383">
    <property type="entry name" value="PLP-dependent transferases"/>
    <property type="match status" value="1"/>
</dbReference>
<accession>A0ABW2RL68</accession>
<proteinExistence type="predicted"/>
<dbReference type="RefSeq" id="WP_379864804.1">
    <property type="nucleotide sequence ID" value="NZ_JBHTBW010000025.1"/>
</dbReference>
<evidence type="ECO:0000313" key="2">
    <source>
        <dbReference type="Proteomes" id="UP001596500"/>
    </source>
</evidence>
<dbReference type="InterPro" id="IPR015424">
    <property type="entry name" value="PyrdxlP-dep_Trfase"/>
</dbReference>
<gene>
    <name evidence="1" type="ORF">ACFQNG_10085</name>
</gene>
<keyword evidence="1" id="KW-0808">Transferase</keyword>
<dbReference type="PANTHER" id="PTHR46658:SF1">
    <property type="entry name" value="CYS OR MET METABOLISM PYRIDOXAL-PHOSPHATE-DEPENDENT ENZYME"/>
    <property type="match status" value="1"/>
</dbReference>
<dbReference type="Pfam" id="PF06838">
    <property type="entry name" value="Met_gamma_lyase"/>
    <property type="match status" value="1"/>
</dbReference>